<dbReference type="Proteomes" id="UP000887013">
    <property type="component" value="Unassembled WGS sequence"/>
</dbReference>
<reference evidence="1" key="1">
    <citation type="submission" date="2020-08" db="EMBL/GenBank/DDBJ databases">
        <title>Multicomponent nature underlies the extraordinary mechanical properties of spider dragline silk.</title>
        <authorList>
            <person name="Kono N."/>
            <person name="Nakamura H."/>
            <person name="Mori M."/>
            <person name="Yoshida Y."/>
            <person name="Ohtoshi R."/>
            <person name="Malay A.D."/>
            <person name="Moran D.A.P."/>
            <person name="Tomita M."/>
            <person name="Numata K."/>
            <person name="Arakawa K."/>
        </authorList>
    </citation>
    <scope>NUCLEOTIDE SEQUENCE</scope>
</reference>
<dbReference type="AlphaFoldDB" id="A0A8X6U8L3"/>
<gene>
    <name evidence="1" type="ORF">NPIL_478101</name>
</gene>
<sequence length="98" mass="11580">MESSGKKSKFQLRETIPDSFIHVDKVSKAAYYENWMEAGVWSAVKIRKINERKLKDRGRKKWVQRSQLNLRRVTLDMMNIHPYPKAILNANWSDGFVL</sequence>
<proteinExistence type="predicted"/>
<dbReference type="EMBL" id="BMAW01023919">
    <property type="protein sequence ID" value="GFT85504.1"/>
    <property type="molecule type" value="Genomic_DNA"/>
</dbReference>
<name>A0A8X6U8L3_NEPPI</name>
<evidence type="ECO:0000313" key="2">
    <source>
        <dbReference type="Proteomes" id="UP000887013"/>
    </source>
</evidence>
<evidence type="ECO:0000313" key="1">
    <source>
        <dbReference type="EMBL" id="GFT85504.1"/>
    </source>
</evidence>
<accession>A0A8X6U8L3</accession>
<organism evidence="1 2">
    <name type="scientific">Nephila pilipes</name>
    <name type="common">Giant wood spider</name>
    <name type="synonym">Nephila maculata</name>
    <dbReference type="NCBI Taxonomy" id="299642"/>
    <lineage>
        <taxon>Eukaryota</taxon>
        <taxon>Metazoa</taxon>
        <taxon>Ecdysozoa</taxon>
        <taxon>Arthropoda</taxon>
        <taxon>Chelicerata</taxon>
        <taxon>Arachnida</taxon>
        <taxon>Araneae</taxon>
        <taxon>Araneomorphae</taxon>
        <taxon>Entelegynae</taxon>
        <taxon>Araneoidea</taxon>
        <taxon>Nephilidae</taxon>
        <taxon>Nephila</taxon>
    </lineage>
</organism>
<keyword evidence="2" id="KW-1185">Reference proteome</keyword>
<comment type="caution">
    <text evidence="1">The sequence shown here is derived from an EMBL/GenBank/DDBJ whole genome shotgun (WGS) entry which is preliminary data.</text>
</comment>
<protein>
    <submittedName>
        <fullName evidence="1">Uncharacterized protein</fullName>
    </submittedName>
</protein>